<dbReference type="Pfam" id="PF00361">
    <property type="entry name" value="Proton_antipo_M"/>
    <property type="match status" value="1"/>
</dbReference>
<keyword evidence="6 8" id="KW-0472">Membrane</keyword>
<dbReference type="InterPro" id="IPR003918">
    <property type="entry name" value="NADH_UbQ_OxRdtase"/>
</dbReference>
<dbReference type="PANTHER" id="PTHR42682">
    <property type="entry name" value="HYDROGENASE-4 COMPONENT F"/>
    <property type="match status" value="1"/>
</dbReference>
<evidence type="ECO:0000256" key="4">
    <source>
        <dbReference type="ARBA" id="ARBA00022989"/>
    </source>
</evidence>
<evidence type="ECO:0000256" key="3">
    <source>
        <dbReference type="ARBA" id="ARBA00022692"/>
    </source>
</evidence>
<evidence type="ECO:0000256" key="8">
    <source>
        <dbReference type="SAM" id="Phobius"/>
    </source>
</evidence>
<feature type="transmembrane region" description="Helical" evidence="8">
    <location>
        <begin position="468"/>
        <end position="491"/>
    </location>
</feature>
<feature type="transmembrane region" description="Helical" evidence="8">
    <location>
        <begin position="298"/>
        <end position="320"/>
    </location>
</feature>
<gene>
    <name evidence="10" type="primary">hyfB</name>
    <name evidence="10" type="ORF">GCM10007857_39560</name>
</gene>
<feature type="transmembrane region" description="Helical" evidence="8">
    <location>
        <begin position="340"/>
        <end position="358"/>
    </location>
</feature>
<dbReference type="NCBIfam" id="NF005086">
    <property type="entry name" value="PRK06521.1"/>
    <property type="match status" value="1"/>
</dbReference>
<feature type="transmembrane region" description="Helical" evidence="8">
    <location>
        <begin position="379"/>
        <end position="396"/>
    </location>
</feature>
<dbReference type="PANTHER" id="PTHR42682:SF3">
    <property type="entry name" value="FORMATE HYDROGENLYASE SUBUNIT 3-RELATED"/>
    <property type="match status" value="1"/>
</dbReference>
<feature type="transmembrane region" description="Helical" evidence="8">
    <location>
        <begin position="163"/>
        <end position="183"/>
    </location>
</feature>
<evidence type="ECO:0000313" key="10">
    <source>
        <dbReference type="EMBL" id="GLR87245.1"/>
    </source>
</evidence>
<keyword evidence="3 7" id="KW-0812">Transmembrane</keyword>
<feature type="transmembrane region" description="Helical" evidence="8">
    <location>
        <begin position="81"/>
        <end position="103"/>
    </location>
</feature>
<proteinExistence type="predicted"/>
<feature type="domain" description="NADH:quinone oxidoreductase/Mrp antiporter transmembrane" evidence="9">
    <location>
        <begin position="129"/>
        <end position="411"/>
    </location>
</feature>
<dbReference type="InterPro" id="IPR001750">
    <property type="entry name" value="ND/Mrp_TM"/>
</dbReference>
<keyword evidence="2" id="KW-1003">Cell membrane</keyword>
<dbReference type="Proteomes" id="UP001156905">
    <property type="component" value="Unassembled WGS sequence"/>
</dbReference>
<feature type="transmembrane region" description="Helical" evidence="8">
    <location>
        <begin position="239"/>
        <end position="256"/>
    </location>
</feature>
<evidence type="ECO:0000256" key="2">
    <source>
        <dbReference type="ARBA" id="ARBA00022475"/>
    </source>
</evidence>
<keyword evidence="5" id="KW-0560">Oxidoreductase</keyword>
<name>A0ABQ6AYW0_9BRAD</name>
<feature type="transmembrane region" description="Helical" evidence="8">
    <location>
        <begin position="203"/>
        <end position="227"/>
    </location>
</feature>
<dbReference type="RefSeq" id="WP_284267970.1">
    <property type="nucleotide sequence ID" value="NZ_BSOW01000013.1"/>
</dbReference>
<evidence type="ECO:0000256" key="7">
    <source>
        <dbReference type="RuleBase" id="RU000320"/>
    </source>
</evidence>
<evidence type="ECO:0000256" key="5">
    <source>
        <dbReference type="ARBA" id="ARBA00023002"/>
    </source>
</evidence>
<keyword evidence="4 8" id="KW-1133">Transmembrane helix</keyword>
<evidence type="ECO:0000256" key="1">
    <source>
        <dbReference type="ARBA" id="ARBA00004651"/>
    </source>
</evidence>
<evidence type="ECO:0000256" key="6">
    <source>
        <dbReference type="ARBA" id="ARBA00023136"/>
    </source>
</evidence>
<evidence type="ECO:0000259" key="9">
    <source>
        <dbReference type="Pfam" id="PF00361"/>
    </source>
</evidence>
<feature type="transmembrane region" description="Helical" evidence="8">
    <location>
        <begin position="268"/>
        <end position="291"/>
    </location>
</feature>
<feature type="transmembrane region" description="Helical" evidence="8">
    <location>
        <begin position="422"/>
        <end position="447"/>
    </location>
</feature>
<evidence type="ECO:0000313" key="11">
    <source>
        <dbReference type="Proteomes" id="UP001156905"/>
    </source>
</evidence>
<dbReference type="InterPro" id="IPR052175">
    <property type="entry name" value="ComplexI-like_HydComp"/>
</dbReference>
<dbReference type="EMBL" id="BSOW01000013">
    <property type="protein sequence ID" value="GLR87245.1"/>
    <property type="molecule type" value="Genomic_DNA"/>
</dbReference>
<organism evidence="10 11">
    <name type="scientific">Bradyrhizobium iriomotense</name>
    <dbReference type="NCBI Taxonomy" id="441950"/>
    <lineage>
        <taxon>Bacteria</taxon>
        <taxon>Pseudomonadati</taxon>
        <taxon>Pseudomonadota</taxon>
        <taxon>Alphaproteobacteria</taxon>
        <taxon>Hyphomicrobiales</taxon>
        <taxon>Nitrobacteraceae</taxon>
        <taxon>Bradyrhizobium</taxon>
    </lineage>
</organism>
<feature type="transmembrane region" description="Helical" evidence="8">
    <location>
        <begin position="527"/>
        <end position="547"/>
    </location>
</feature>
<feature type="transmembrane region" description="Helical" evidence="8">
    <location>
        <begin position="31"/>
        <end position="52"/>
    </location>
</feature>
<keyword evidence="11" id="KW-1185">Reference proteome</keyword>
<protein>
    <submittedName>
        <fullName evidence="10">Hydrogenase 4 subunit B</fullName>
    </submittedName>
</protein>
<dbReference type="PRINTS" id="PR01437">
    <property type="entry name" value="NUOXDRDTASE4"/>
</dbReference>
<feature type="transmembrane region" description="Helical" evidence="8">
    <location>
        <begin position="649"/>
        <end position="665"/>
    </location>
</feature>
<comment type="caution">
    <text evidence="10">The sequence shown here is derived from an EMBL/GenBank/DDBJ whole genome shotgun (WGS) entry which is preliminary data.</text>
</comment>
<reference evidence="11" key="1">
    <citation type="journal article" date="2019" name="Int. J. Syst. Evol. Microbiol.">
        <title>The Global Catalogue of Microorganisms (GCM) 10K type strain sequencing project: providing services to taxonomists for standard genome sequencing and annotation.</title>
        <authorList>
            <consortium name="The Broad Institute Genomics Platform"/>
            <consortium name="The Broad Institute Genome Sequencing Center for Infectious Disease"/>
            <person name="Wu L."/>
            <person name="Ma J."/>
        </authorList>
    </citation>
    <scope>NUCLEOTIDE SEQUENCE [LARGE SCALE GENOMIC DNA]</scope>
    <source>
        <strain evidence="11">NBRC 102520</strain>
    </source>
</reference>
<accession>A0ABQ6AYW0</accession>
<sequence>MISVALWSVALLLSLAPVGIALSTRPRGSIVLYGACLAVTATLCIAALLHLFDPAHPVSSATLPIGLPWLGAHFRLDALSAFFLVVINLGGAAASLFALGYGAHEESPGRVLPFYPAYLAGMNTVVLTNDAFSFLVAWEFMSLTSWALVVAHHREAQNVRAGYVYLLMASFGTLALLLAFGLLANGAGYDFDAIRASHPSAALAGMVVILVLLGAGSKAGLVPLHAWLPLAHPAAPSHVSALMSGVMTKVAVYGFVRIVFDLLPEPEWWWSMVVLLVGGPTATLGVLYALMQRDIKRVLAYSTIENIGIIFTGLGLALAFKAQGLDWVAALAFTAAMLHVFNHALFKSLLFFGAGAVLEATGARDMEKFGGLIHRMPRTAFAMLVGCVAISALPPFNGFVSEWLTFQAILLSPQLPSWGLKLAIPAVGGLLALAAAFAAACFVKLYGISFLGRPRSDVAAAAHETDRFSLAAMFALAALCLVAGVLPGLFIDALAPVSKAMVGNVMPHQTGLQWLTIVPIAESRSSYNGLLVFLFVALCGTAAASAIHRLASDRLRRAPAWDCGYPDPNPAIQYSASSFSQPIRRVFGSVIFAAREIGEMPPPSSRAPARLTVELHDLIWEALYAPIAKAISFATEHINVLQFLTIRRYLTLVFVALIVLLLVVAL</sequence>
<comment type="subcellular location">
    <subcellularLocation>
        <location evidence="1">Cell membrane</location>
        <topology evidence="1">Multi-pass membrane protein</topology>
    </subcellularLocation>
    <subcellularLocation>
        <location evidence="7">Membrane</location>
        <topology evidence="7">Multi-pass membrane protein</topology>
    </subcellularLocation>
</comment>